<keyword evidence="9" id="KW-1185">Reference proteome</keyword>
<dbReference type="Pfam" id="PF12719">
    <property type="entry name" value="Cnd3"/>
    <property type="match status" value="1"/>
</dbReference>
<evidence type="ECO:0000256" key="1">
    <source>
        <dbReference type="ARBA" id="ARBA00004286"/>
    </source>
</evidence>
<evidence type="ECO:0000256" key="3">
    <source>
        <dbReference type="ARBA" id="ARBA00022618"/>
    </source>
</evidence>
<keyword evidence="6" id="KW-0131">Cell cycle</keyword>
<dbReference type="GO" id="GO:0007076">
    <property type="term" value="P:mitotic chromosome condensation"/>
    <property type="evidence" value="ECO:0007669"/>
    <property type="project" value="InterPro"/>
</dbReference>
<dbReference type="GO" id="GO:0051301">
    <property type="term" value="P:cell division"/>
    <property type="evidence" value="ECO:0007669"/>
    <property type="project" value="UniProtKB-KW"/>
</dbReference>
<feature type="domain" description="Nuclear condensin complex subunit 3 C-terminal" evidence="7">
    <location>
        <begin position="67"/>
        <end position="299"/>
    </location>
</feature>
<dbReference type="Proteomes" id="UP000325081">
    <property type="component" value="Unassembled WGS sequence"/>
</dbReference>
<protein>
    <submittedName>
        <fullName evidence="8">Condensin complex subunit</fullName>
    </submittedName>
</protein>
<dbReference type="OrthoDB" id="27187at2759"/>
<proteinExistence type="predicted"/>
<sequence>MPVNSWKQFWFSLEHHYFTVSLWHSCVNKEAGLITLLLLLIVALVASAVSADEGKAFELGCPEGFCRCLGLFGLFEKKPSEVIVKQLRLSFIKAPPMVAIISAKALLDLGIWHSLDEMDSAMNCNLSSQLRNHTTSLAPIDFCNESEDSDIELLDLLFVGLGHDWGDFGEMEDNQSIQGVLGEGLAKILLLSNKFSGSHVSTHYLVLAKLVSLYFSSENDELQRLKQCPSVFFEHYPSLSANHKKCISKAFMPFIRSLWPGIHGNASGSSLMVSNMRKRAAQASRFMLQMMQAPLIVRESTKADNIEGEDLVPSTDFENGEEGLAICIAVEEAAKFMRGILNQVIVSVAAEKDLTKELRRMAERLQAIDQNPEVKISPDMNPTYHAIQTEFDYGILIRKFRHYLKSDLLVWAKFSVTNLQILICKSDHYIRGYDYFKSDADNDWDFAPNDDADNFAAHFLGKPSGQHGQVQPFTYADILQMYKLVSKVVHERLSHLFPDLNSKYQDNHSVAEKLKHHPKFLVGQSFAHSLAHKIVHLEHVSICKRWNLSMLTTRLTKKMSCKVVRILIRGKIPIIVSITLEVVITSDNPIIKLHLYRVIHGIHAGRAILKEIVYAVDNLGNPLMEPVAIWLAGDGLQQDKEFLIARIVSKR</sequence>
<keyword evidence="4" id="KW-0498">Mitosis</keyword>
<evidence type="ECO:0000259" key="7">
    <source>
        <dbReference type="Pfam" id="PF12719"/>
    </source>
</evidence>
<dbReference type="GO" id="GO:0000796">
    <property type="term" value="C:condensin complex"/>
    <property type="evidence" value="ECO:0007669"/>
    <property type="project" value="InterPro"/>
</dbReference>
<comment type="caution">
    <text evidence="8">The sequence shown here is derived from an EMBL/GenBank/DDBJ whole genome shotgun (WGS) entry which is preliminary data.</text>
</comment>
<dbReference type="PANTHER" id="PTHR14418:SF5">
    <property type="entry name" value="CONDENSIN COMPLEX SUBUNIT 3"/>
    <property type="match status" value="1"/>
</dbReference>
<evidence type="ECO:0000256" key="4">
    <source>
        <dbReference type="ARBA" id="ARBA00022776"/>
    </source>
</evidence>
<keyword evidence="2" id="KW-0158">Chromosome</keyword>
<keyword evidence="5" id="KW-0226">DNA condensation</keyword>
<name>A0A5A7QPH5_STRAF</name>
<dbReference type="PANTHER" id="PTHR14418">
    <property type="entry name" value="CONDENSIN COMPLEX SUBUNIT 3-RELATED"/>
    <property type="match status" value="1"/>
</dbReference>
<organism evidence="8 9">
    <name type="scientific">Striga asiatica</name>
    <name type="common">Asiatic witchweed</name>
    <name type="synonym">Buchnera asiatica</name>
    <dbReference type="NCBI Taxonomy" id="4170"/>
    <lineage>
        <taxon>Eukaryota</taxon>
        <taxon>Viridiplantae</taxon>
        <taxon>Streptophyta</taxon>
        <taxon>Embryophyta</taxon>
        <taxon>Tracheophyta</taxon>
        <taxon>Spermatophyta</taxon>
        <taxon>Magnoliopsida</taxon>
        <taxon>eudicotyledons</taxon>
        <taxon>Gunneridae</taxon>
        <taxon>Pentapetalae</taxon>
        <taxon>asterids</taxon>
        <taxon>lamiids</taxon>
        <taxon>Lamiales</taxon>
        <taxon>Orobanchaceae</taxon>
        <taxon>Buchnereae</taxon>
        <taxon>Striga</taxon>
    </lineage>
</organism>
<evidence type="ECO:0000256" key="6">
    <source>
        <dbReference type="ARBA" id="ARBA00023306"/>
    </source>
</evidence>
<comment type="subcellular location">
    <subcellularLocation>
        <location evidence="1">Chromosome</location>
    </subcellularLocation>
</comment>
<dbReference type="InterPro" id="IPR025977">
    <property type="entry name" value="Cnd3_C"/>
</dbReference>
<accession>A0A5A7QPH5</accession>
<dbReference type="AlphaFoldDB" id="A0A5A7QPH5"/>
<dbReference type="EMBL" id="BKCP01007737">
    <property type="protein sequence ID" value="GER47100.1"/>
    <property type="molecule type" value="Genomic_DNA"/>
</dbReference>
<evidence type="ECO:0000313" key="9">
    <source>
        <dbReference type="Proteomes" id="UP000325081"/>
    </source>
</evidence>
<keyword evidence="3" id="KW-0132">Cell division</keyword>
<evidence type="ECO:0000313" key="8">
    <source>
        <dbReference type="EMBL" id="GER47100.1"/>
    </source>
</evidence>
<evidence type="ECO:0000256" key="5">
    <source>
        <dbReference type="ARBA" id="ARBA00023067"/>
    </source>
</evidence>
<reference evidence="9" key="1">
    <citation type="journal article" date="2019" name="Curr. Biol.">
        <title>Genome Sequence of Striga asiatica Provides Insight into the Evolution of Plant Parasitism.</title>
        <authorList>
            <person name="Yoshida S."/>
            <person name="Kim S."/>
            <person name="Wafula E.K."/>
            <person name="Tanskanen J."/>
            <person name="Kim Y.M."/>
            <person name="Honaas L."/>
            <person name="Yang Z."/>
            <person name="Spallek T."/>
            <person name="Conn C.E."/>
            <person name="Ichihashi Y."/>
            <person name="Cheong K."/>
            <person name="Cui S."/>
            <person name="Der J.P."/>
            <person name="Gundlach H."/>
            <person name="Jiao Y."/>
            <person name="Hori C."/>
            <person name="Ishida J.K."/>
            <person name="Kasahara H."/>
            <person name="Kiba T."/>
            <person name="Kim M.S."/>
            <person name="Koo N."/>
            <person name="Laohavisit A."/>
            <person name="Lee Y.H."/>
            <person name="Lumba S."/>
            <person name="McCourt P."/>
            <person name="Mortimer J.C."/>
            <person name="Mutuku J.M."/>
            <person name="Nomura T."/>
            <person name="Sasaki-Sekimoto Y."/>
            <person name="Seto Y."/>
            <person name="Wang Y."/>
            <person name="Wakatake T."/>
            <person name="Sakakibara H."/>
            <person name="Demura T."/>
            <person name="Yamaguchi S."/>
            <person name="Yoneyama K."/>
            <person name="Manabe R.I."/>
            <person name="Nelson D.C."/>
            <person name="Schulman A.H."/>
            <person name="Timko M.P."/>
            <person name="dePamphilis C.W."/>
            <person name="Choi D."/>
            <person name="Shirasu K."/>
        </authorList>
    </citation>
    <scope>NUCLEOTIDE SEQUENCE [LARGE SCALE GENOMIC DNA]</scope>
    <source>
        <strain evidence="9">cv. UVA1</strain>
    </source>
</reference>
<dbReference type="GO" id="GO:0000793">
    <property type="term" value="C:condensed chromosome"/>
    <property type="evidence" value="ECO:0007669"/>
    <property type="project" value="TreeGrafter"/>
</dbReference>
<dbReference type="InterPro" id="IPR027165">
    <property type="entry name" value="CND3"/>
</dbReference>
<gene>
    <name evidence="8" type="ORF">STAS_24179</name>
</gene>
<evidence type="ECO:0000256" key="2">
    <source>
        <dbReference type="ARBA" id="ARBA00022454"/>
    </source>
</evidence>